<dbReference type="GO" id="GO:0016810">
    <property type="term" value="F:hydrolase activity, acting on carbon-nitrogen (but not peptide) bonds"/>
    <property type="evidence" value="ECO:0007669"/>
    <property type="project" value="InterPro"/>
</dbReference>
<dbReference type="SUPFAM" id="SSF51556">
    <property type="entry name" value="Metallo-dependent hydrolases"/>
    <property type="match status" value="1"/>
</dbReference>
<feature type="region of interest" description="Disordered" evidence="1">
    <location>
        <begin position="141"/>
        <end position="166"/>
    </location>
</feature>
<feature type="domain" description="Amidohydrolase-related" evidence="2">
    <location>
        <begin position="58"/>
        <end position="393"/>
    </location>
</feature>
<dbReference type="Proteomes" id="UP000503540">
    <property type="component" value="Chromosome"/>
</dbReference>
<dbReference type="CDD" id="cd01299">
    <property type="entry name" value="Met_dep_hydrolase_A"/>
    <property type="match status" value="1"/>
</dbReference>
<dbReference type="Gene3D" id="2.30.40.10">
    <property type="entry name" value="Urease, subunit C, domain 1"/>
    <property type="match status" value="1"/>
</dbReference>
<gene>
    <name evidence="3" type="ORF">F5544_30710</name>
</gene>
<sequence length="410" mass="43712">MNSSKTLLIKNASVLDVRAGEYTECDILAVDGTITELGPKLSSSDPDCDILDARGKFALPGLIDCHVHVIAGTANLGDPETQSPFLTGAQATALMGQMLDRGFTTVRDCGGADYGLAQAQAVGLIRAPRLFYGGPALSQTGGHGDFRPRGDDREQPRPCCGIGRVVDGPDEARKAARDELRKGAHHIKMMGSGGVASPTDRIESTQFSVEEIDAVVAEATAAGRYVAAHVYTAAEVTRALEHGVRSIEHGDLLDETNIPLFLEHNAFLVPTLVTYWSLQREGREFGLSETSWKKVDRVLSAGAESLELAARAGVNIAFGTDLLGGMQRHQTREFAIRAEVQSPIEVVRAATLNAARLLRQEGRLGEISVGATADLILLAADPLDDIAALAAPEKYLHSVVQSGNRVVETK</sequence>
<dbReference type="InterPro" id="IPR051781">
    <property type="entry name" value="Metallo-dep_Hydrolase"/>
</dbReference>
<keyword evidence="4" id="KW-1185">Reference proteome</keyword>
<dbReference type="Pfam" id="PF01979">
    <property type="entry name" value="Amidohydro_1"/>
    <property type="match status" value="1"/>
</dbReference>
<dbReference type="PANTHER" id="PTHR43135:SF3">
    <property type="entry name" value="ALPHA-D-RIBOSE 1-METHYLPHOSPHONATE 5-TRIPHOSPHATE DIPHOSPHATASE"/>
    <property type="match status" value="1"/>
</dbReference>
<dbReference type="AlphaFoldDB" id="A0A6G9YL03"/>
<dbReference type="InterPro" id="IPR057744">
    <property type="entry name" value="OTAase-like"/>
</dbReference>
<dbReference type="InterPro" id="IPR006680">
    <property type="entry name" value="Amidohydro-rel"/>
</dbReference>
<evidence type="ECO:0000313" key="3">
    <source>
        <dbReference type="EMBL" id="QIS13985.1"/>
    </source>
</evidence>
<evidence type="ECO:0000259" key="2">
    <source>
        <dbReference type="Pfam" id="PF01979"/>
    </source>
</evidence>
<evidence type="ECO:0000256" key="1">
    <source>
        <dbReference type="SAM" id="MobiDB-lite"/>
    </source>
</evidence>
<evidence type="ECO:0000313" key="4">
    <source>
        <dbReference type="Proteomes" id="UP000503540"/>
    </source>
</evidence>
<feature type="compositionally biased region" description="Basic and acidic residues" evidence="1">
    <location>
        <begin position="144"/>
        <end position="156"/>
    </location>
</feature>
<organism evidence="3 4">
    <name type="scientific">Nocardia arthritidis</name>
    <dbReference type="NCBI Taxonomy" id="228602"/>
    <lineage>
        <taxon>Bacteria</taxon>
        <taxon>Bacillati</taxon>
        <taxon>Actinomycetota</taxon>
        <taxon>Actinomycetes</taxon>
        <taxon>Mycobacteriales</taxon>
        <taxon>Nocardiaceae</taxon>
        <taxon>Nocardia</taxon>
    </lineage>
</organism>
<dbReference type="PANTHER" id="PTHR43135">
    <property type="entry name" value="ALPHA-D-RIBOSE 1-METHYLPHOSPHONATE 5-TRIPHOSPHATE DIPHOSPHATASE"/>
    <property type="match status" value="1"/>
</dbReference>
<reference evidence="3 4" key="1">
    <citation type="journal article" date="2019" name="ACS Chem. Biol.">
        <title>Identification and Mobilization of a Cryptic Antibiotic Biosynthesis Gene Locus from a Human-Pathogenic Nocardia Isolate.</title>
        <authorList>
            <person name="Herisse M."/>
            <person name="Ishida K."/>
            <person name="Porter J.L."/>
            <person name="Howden B."/>
            <person name="Hertweck C."/>
            <person name="Stinear T.P."/>
            <person name="Pidot S.J."/>
        </authorList>
    </citation>
    <scope>NUCLEOTIDE SEQUENCE [LARGE SCALE GENOMIC DNA]</scope>
    <source>
        <strain evidence="3 4">AUSMDU00012717</strain>
    </source>
</reference>
<dbReference type="EMBL" id="CP046172">
    <property type="protein sequence ID" value="QIS13985.1"/>
    <property type="molecule type" value="Genomic_DNA"/>
</dbReference>
<dbReference type="KEGG" id="nah:F5544_30710"/>
<proteinExistence type="predicted"/>
<keyword evidence="3" id="KW-0378">Hydrolase</keyword>
<protein>
    <submittedName>
        <fullName evidence="3">Amidohydrolase family protein</fullName>
    </submittedName>
</protein>
<accession>A0A6G9YL03</accession>
<name>A0A6G9YL03_9NOCA</name>
<dbReference type="InterPro" id="IPR011059">
    <property type="entry name" value="Metal-dep_hydrolase_composite"/>
</dbReference>
<dbReference type="SUPFAM" id="SSF51338">
    <property type="entry name" value="Composite domain of metallo-dependent hydrolases"/>
    <property type="match status" value="1"/>
</dbReference>
<dbReference type="RefSeq" id="WP_167476447.1">
    <property type="nucleotide sequence ID" value="NZ_CP046172.1"/>
</dbReference>
<dbReference type="Gene3D" id="3.20.20.140">
    <property type="entry name" value="Metal-dependent hydrolases"/>
    <property type="match status" value="1"/>
</dbReference>
<dbReference type="InterPro" id="IPR032466">
    <property type="entry name" value="Metal_Hydrolase"/>
</dbReference>